<organism evidence="1">
    <name type="scientific">Tupiella akineta</name>
    <name type="common">Green alga</name>
    <name type="synonym">Pseudendoclonium akinetum</name>
    <dbReference type="NCBI Taxonomy" id="160070"/>
    <lineage>
        <taxon>Eukaryota</taxon>
        <taxon>Viridiplantae</taxon>
        <taxon>Chlorophyta</taxon>
        <taxon>core chlorophytes</taxon>
        <taxon>Ulvophyceae</taxon>
        <taxon>OUU clade</taxon>
        <taxon>Ulotrichales</taxon>
        <taxon>Tupiellaceae</taxon>
        <taxon>Tupiella</taxon>
    </lineage>
</organism>
<protein>
    <submittedName>
        <fullName evidence="1">Ribosomal protein S2</fullName>
    </submittedName>
</protein>
<dbReference type="GeneID" id="2847076"/>
<dbReference type="InterPro" id="IPR023591">
    <property type="entry name" value="Ribosomal_uS2_flav_dom_sf"/>
</dbReference>
<dbReference type="RefSeq" id="YP_025757.1">
    <property type="nucleotide sequence ID" value="NC_005926.1"/>
</dbReference>
<dbReference type="EMBL" id="AY359242">
    <property type="protein sequence ID" value="AAQ18717.1"/>
    <property type="molecule type" value="Genomic_DNA"/>
</dbReference>
<keyword evidence="1" id="KW-0496">Mitochondrion</keyword>
<sequence>MAKLVSKAAIRNSQWTASLAQPTNYWIGGFFSNNMATYKQKLSTTTQLNIKMDPESQLQDLQDIYYGILGNRLSCEAKNQGGEVNRVIGNKATNSAADSGLAEPDIWAVTKTGELFFDKSFFSASTDSKRLLYSVGNSSAGLWNAIYAPVTRKNMVDNLEEISGNYFQRKRLLKSFRSQITTKRKPSKNTKTLSLRIQTSRLRKSIGRKGKFHRKVLGHCLHSIETNKAINAWLKEADLVFFANPEKTLSLLNQINRLRIPTLGIINSGSNLAFPFRSVKGSSLLATKPTINYPIIGNSNSLNFLRVVLTKFACVLNIKRA</sequence>
<dbReference type="AlphaFoldDB" id="Q6UVV8"/>
<evidence type="ECO:0000313" key="1">
    <source>
        <dbReference type="EMBL" id="AAQ18717.1"/>
    </source>
</evidence>
<keyword evidence="1" id="KW-0687">Ribonucleoprotein</keyword>
<proteinExistence type="predicted"/>
<accession>Q6UVV8</accession>
<reference evidence="1" key="2">
    <citation type="journal article" date="2004" name="Mol. Biol. Evol.">
        <title>The complete mitochondrial DNA sequence of the green alga Pseudendoclonium akinetum (Ulvophyceae) highlights distinctive evolutionary trends in the chlorophyta and suggests a sister-group relationship between the Ulvophyceae and Chlorophyceae.</title>
        <authorList>
            <person name="Pombert J.F."/>
            <person name="Otis C."/>
            <person name="Lemieux C."/>
            <person name="Turmel M."/>
        </authorList>
    </citation>
    <scope>NUCLEOTIDE SEQUENCE</scope>
    <source>
        <strain evidence="1">UTEX 1912</strain>
    </source>
</reference>
<dbReference type="GO" id="GO:0005840">
    <property type="term" value="C:ribosome"/>
    <property type="evidence" value="ECO:0007669"/>
    <property type="project" value="UniProtKB-KW"/>
</dbReference>
<geneLocation type="mitochondrion" evidence="1"/>
<reference evidence="1" key="1">
    <citation type="submission" date="2003-08" db="EMBL/GenBank/DDBJ databases">
        <authorList>
            <person name="Pombert J.-F."/>
            <person name="Otis C."/>
            <person name="Lemieux C."/>
            <person name="Turmel M."/>
        </authorList>
    </citation>
    <scope>NUCLEOTIDE SEQUENCE</scope>
    <source>
        <strain evidence="1">UTEX 1912</strain>
    </source>
</reference>
<keyword evidence="1" id="KW-0689">Ribosomal protein</keyword>
<gene>
    <name evidence="1" type="primary">rps2</name>
</gene>
<dbReference type="Gene3D" id="3.40.50.10490">
    <property type="entry name" value="Glucose-6-phosphate isomerase like protein, domain 1"/>
    <property type="match status" value="1"/>
</dbReference>
<name>Q6UVV8_TUPAK</name>
<dbReference type="SUPFAM" id="SSF52313">
    <property type="entry name" value="Ribosomal protein S2"/>
    <property type="match status" value="1"/>
</dbReference>